<keyword evidence="2" id="KW-1185">Reference proteome</keyword>
<accession>A0A0V1GZX6</accession>
<evidence type="ECO:0000313" key="2">
    <source>
        <dbReference type="Proteomes" id="UP000055024"/>
    </source>
</evidence>
<dbReference type="EMBL" id="JYDP01000182">
    <property type="protein sequence ID" value="KRZ03777.1"/>
    <property type="molecule type" value="Genomic_DNA"/>
</dbReference>
<dbReference type="OrthoDB" id="6145496at2759"/>
<proteinExistence type="predicted"/>
<comment type="caution">
    <text evidence="1">The sequence shown here is derived from an EMBL/GenBank/DDBJ whole genome shotgun (WGS) entry which is preliminary data.</text>
</comment>
<dbReference type="AlphaFoldDB" id="A0A0V1GZX6"/>
<protein>
    <submittedName>
        <fullName evidence="1">Uncharacterized protein</fullName>
    </submittedName>
</protein>
<evidence type="ECO:0000313" key="1">
    <source>
        <dbReference type="EMBL" id="KRZ03777.1"/>
    </source>
</evidence>
<feature type="non-terminal residue" evidence="1">
    <location>
        <position position="1"/>
    </location>
</feature>
<dbReference type="Proteomes" id="UP000055024">
    <property type="component" value="Unassembled WGS sequence"/>
</dbReference>
<reference evidence="1 2" key="1">
    <citation type="submission" date="2015-01" db="EMBL/GenBank/DDBJ databases">
        <title>Evolution of Trichinella species and genotypes.</title>
        <authorList>
            <person name="Korhonen P.K."/>
            <person name="Edoardo P."/>
            <person name="Giuseppe L.R."/>
            <person name="Gasser R.B."/>
        </authorList>
    </citation>
    <scope>NUCLEOTIDE SEQUENCE [LARGE SCALE GENOMIC DNA]</scope>
    <source>
        <strain evidence="1">ISS1029</strain>
    </source>
</reference>
<name>A0A0V1GZX6_9BILA</name>
<gene>
    <name evidence="1" type="ORF">T11_3617</name>
</gene>
<sequence>LFLKESISYDGTRYVEELPWINNRKMLPDNFEHAVARLQQTERTMLRDPDVATAYKQTLKEYLDSSIIEEKLKNLVSTTPDGGKKRQI</sequence>
<organism evidence="1 2">
    <name type="scientific">Trichinella zimbabwensis</name>
    <dbReference type="NCBI Taxonomy" id="268475"/>
    <lineage>
        <taxon>Eukaryota</taxon>
        <taxon>Metazoa</taxon>
        <taxon>Ecdysozoa</taxon>
        <taxon>Nematoda</taxon>
        <taxon>Enoplea</taxon>
        <taxon>Dorylaimia</taxon>
        <taxon>Trichinellida</taxon>
        <taxon>Trichinellidae</taxon>
        <taxon>Trichinella</taxon>
    </lineage>
</organism>